<proteinExistence type="predicted"/>
<keyword evidence="1" id="KW-0472">Membrane</keyword>
<keyword evidence="3" id="KW-1185">Reference proteome</keyword>
<dbReference type="RefSeq" id="WP_191159188.1">
    <property type="nucleotide sequence ID" value="NZ_JACXAI010000020.1"/>
</dbReference>
<dbReference type="InterPro" id="IPR035403">
    <property type="entry name" value="YmpT-like"/>
</dbReference>
<comment type="caution">
    <text evidence="2">The sequence shown here is derived from an EMBL/GenBank/DDBJ whole genome shotgun (WGS) entry which is preliminary data.</text>
</comment>
<dbReference type="Pfam" id="PF17431">
    <property type="entry name" value="YpmT"/>
    <property type="match status" value="1"/>
</dbReference>
<feature type="transmembrane region" description="Helical" evidence="1">
    <location>
        <begin position="35"/>
        <end position="54"/>
    </location>
</feature>
<accession>A0A926RX80</accession>
<evidence type="ECO:0000256" key="1">
    <source>
        <dbReference type="SAM" id="Phobius"/>
    </source>
</evidence>
<sequence length="62" mass="7076">MKNIYIIFFAIAILISVYFAGVAYLSFIDENMDKVYLNVGYCALFLSGAIYTLHLNEQKTNN</sequence>
<organism evidence="2 3">
    <name type="scientific">Metabacillus arenae</name>
    <dbReference type="NCBI Taxonomy" id="2771434"/>
    <lineage>
        <taxon>Bacteria</taxon>
        <taxon>Bacillati</taxon>
        <taxon>Bacillota</taxon>
        <taxon>Bacilli</taxon>
        <taxon>Bacillales</taxon>
        <taxon>Bacillaceae</taxon>
        <taxon>Metabacillus</taxon>
    </lineage>
</organism>
<dbReference type="Proteomes" id="UP000626844">
    <property type="component" value="Unassembled WGS sequence"/>
</dbReference>
<dbReference type="EMBL" id="JACXAI010000020">
    <property type="protein sequence ID" value="MBD1381588.1"/>
    <property type="molecule type" value="Genomic_DNA"/>
</dbReference>
<keyword evidence="1" id="KW-1133">Transmembrane helix</keyword>
<feature type="transmembrane region" description="Helical" evidence="1">
    <location>
        <begin position="6"/>
        <end position="28"/>
    </location>
</feature>
<name>A0A926RX80_9BACI</name>
<reference evidence="2" key="1">
    <citation type="submission" date="2020-09" db="EMBL/GenBank/DDBJ databases">
        <title>A novel bacterium of genus Bacillus, isolated from South China Sea.</title>
        <authorList>
            <person name="Huang H."/>
            <person name="Mo K."/>
            <person name="Hu Y."/>
        </authorList>
    </citation>
    <scope>NUCLEOTIDE SEQUENCE</scope>
    <source>
        <strain evidence="2">IB182487</strain>
    </source>
</reference>
<evidence type="ECO:0000313" key="2">
    <source>
        <dbReference type="EMBL" id="MBD1381588.1"/>
    </source>
</evidence>
<protein>
    <submittedName>
        <fullName evidence="2">Protein YpmT</fullName>
    </submittedName>
</protein>
<evidence type="ECO:0000313" key="3">
    <source>
        <dbReference type="Proteomes" id="UP000626844"/>
    </source>
</evidence>
<keyword evidence="1" id="KW-0812">Transmembrane</keyword>
<dbReference type="AlphaFoldDB" id="A0A926RX80"/>
<gene>
    <name evidence="2" type="primary">ypmT</name>
    <name evidence="2" type="ORF">IC621_15225</name>
</gene>